<reference evidence="2" key="1">
    <citation type="submission" date="2020-08" db="EMBL/GenBank/DDBJ databases">
        <title>Multicomponent nature underlies the extraordinary mechanical properties of spider dragline silk.</title>
        <authorList>
            <person name="Kono N."/>
            <person name="Nakamura H."/>
            <person name="Mori M."/>
            <person name="Yoshida Y."/>
            <person name="Ohtoshi R."/>
            <person name="Malay A.D."/>
            <person name="Moran D.A.P."/>
            <person name="Tomita M."/>
            <person name="Numata K."/>
            <person name="Arakawa K."/>
        </authorList>
    </citation>
    <scope>NUCLEOTIDE SEQUENCE</scope>
</reference>
<dbReference type="EMBL" id="BMAW01129015">
    <property type="protein sequence ID" value="GFU28476.1"/>
    <property type="molecule type" value="Genomic_DNA"/>
</dbReference>
<comment type="caution">
    <text evidence="2">The sequence shown here is derived from an EMBL/GenBank/DDBJ whole genome shotgun (WGS) entry which is preliminary data.</text>
</comment>
<feature type="region of interest" description="Disordered" evidence="1">
    <location>
        <begin position="59"/>
        <end position="79"/>
    </location>
</feature>
<proteinExistence type="predicted"/>
<name>A0A8X6UNT8_NEPPI</name>
<gene>
    <name evidence="2" type="ORF">NPIL_431621</name>
</gene>
<dbReference type="Proteomes" id="UP000887013">
    <property type="component" value="Unassembled WGS sequence"/>
</dbReference>
<keyword evidence="3" id="KW-1185">Reference proteome</keyword>
<evidence type="ECO:0000313" key="3">
    <source>
        <dbReference type="Proteomes" id="UP000887013"/>
    </source>
</evidence>
<sequence>MSFLSRARKVDLITLAEELGLPVDPNAKISDLLRLITNDKNYDEDFTKDCLDVITNERKEEEQRRDEQRRDEQRRDEHEKRKWEYELKKLELESKATLSDGNVPLTVPKLNLMNYPDVSVSDVHQAHCEGAMKEEFFRIQMPTMMGRVSTNNQGFKSTYEAADDSKEKMYVNKEILYGISHSLHTHF</sequence>
<dbReference type="AlphaFoldDB" id="A0A8X6UNT8"/>
<protein>
    <submittedName>
        <fullName evidence="2">Uncharacterized protein</fullName>
    </submittedName>
</protein>
<evidence type="ECO:0000313" key="2">
    <source>
        <dbReference type="EMBL" id="GFU28476.1"/>
    </source>
</evidence>
<accession>A0A8X6UNT8</accession>
<organism evidence="2 3">
    <name type="scientific">Nephila pilipes</name>
    <name type="common">Giant wood spider</name>
    <name type="synonym">Nephila maculata</name>
    <dbReference type="NCBI Taxonomy" id="299642"/>
    <lineage>
        <taxon>Eukaryota</taxon>
        <taxon>Metazoa</taxon>
        <taxon>Ecdysozoa</taxon>
        <taxon>Arthropoda</taxon>
        <taxon>Chelicerata</taxon>
        <taxon>Arachnida</taxon>
        <taxon>Araneae</taxon>
        <taxon>Araneomorphae</taxon>
        <taxon>Entelegynae</taxon>
        <taxon>Araneoidea</taxon>
        <taxon>Nephilidae</taxon>
        <taxon>Nephila</taxon>
    </lineage>
</organism>
<evidence type="ECO:0000256" key="1">
    <source>
        <dbReference type="SAM" id="MobiDB-lite"/>
    </source>
</evidence>